<proteinExistence type="predicted"/>
<keyword evidence="1" id="KW-1133">Transmembrane helix</keyword>
<dbReference type="STRING" id="74557.A0A1V9ZV92"/>
<reference evidence="3 4" key="1">
    <citation type="journal article" date="2014" name="Genome Biol. Evol.">
        <title>The secreted proteins of Achlya hypogyna and Thraustotheca clavata identify the ancestral oomycete secretome and reveal gene acquisitions by horizontal gene transfer.</title>
        <authorList>
            <person name="Misner I."/>
            <person name="Blouin N."/>
            <person name="Leonard G."/>
            <person name="Richards T.A."/>
            <person name="Lane C.E."/>
        </authorList>
    </citation>
    <scope>NUCLEOTIDE SEQUENCE [LARGE SCALE GENOMIC DNA]</scope>
    <source>
        <strain evidence="3 4">ATCC 34112</strain>
    </source>
</reference>
<accession>A0A1V9ZV92</accession>
<evidence type="ECO:0000313" key="3">
    <source>
        <dbReference type="EMBL" id="OQS01943.1"/>
    </source>
</evidence>
<keyword evidence="1" id="KW-0812">Transmembrane</keyword>
<name>A0A1V9ZV92_9STRA</name>
<dbReference type="Pfam" id="PF04113">
    <property type="entry name" value="Gpi16"/>
    <property type="match status" value="2"/>
</dbReference>
<organism evidence="3 4">
    <name type="scientific">Thraustotheca clavata</name>
    <dbReference type="NCBI Taxonomy" id="74557"/>
    <lineage>
        <taxon>Eukaryota</taxon>
        <taxon>Sar</taxon>
        <taxon>Stramenopiles</taxon>
        <taxon>Oomycota</taxon>
        <taxon>Saprolegniomycetes</taxon>
        <taxon>Saprolegniales</taxon>
        <taxon>Achlyaceae</taxon>
        <taxon>Thraustotheca</taxon>
    </lineage>
</organism>
<comment type="caution">
    <text evidence="3">The sequence shown here is derived from an EMBL/GenBank/DDBJ whole genome shotgun (WGS) entry which is preliminary data.</text>
</comment>
<gene>
    <name evidence="3" type="ORF">THRCLA_21556</name>
</gene>
<evidence type="ECO:0000313" key="4">
    <source>
        <dbReference type="Proteomes" id="UP000243217"/>
    </source>
</evidence>
<evidence type="ECO:0000256" key="2">
    <source>
        <dbReference type="SAM" id="SignalP"/>
    </source>
</evidence>
<keyword evidence="4" id="KW-1185">Reference proteome</keyword>
<dbReference type="InterPro" id="IPR007245">
    <property type="entry name" value="PIG-T"/>
</dbReference>
<dbReference type="OrthoDB" id="331263at2759"/>
<dbReference type="PANTHER" id="PTHR12959">
    <property type="entry name" value="GPI TRANSAMIDASE COMPONENT PIG-T-RELATED"/>
    <property type="match status" value="1"/>
</dbReference>
<dbReference type="GO" id="GO:0016255">
    <property type="term" value="P:attachment of GPI anchor to protein"/>
    <property type="evidence" value="ECO:0007669"/>
    <property type="project" value="InterPro"/>
</dbReference>
<dbReference type="PANTHER" id="PTHR12959:SF11">
    <property type="entry name" value="GPI TRANSAMIDASE COMPONENT PIG-T"/>
    <property type="match status" value="1"/>
</dbReference>
<feature type="chain" id="PRO_5012709449" evidence="2">
    <location>
        <begin position="18"/>
        <end position="498"/>
    </location>
</feature>
<sequence length="498" mass="55473">MNSIVAIVFFLVCFVHGERVLEEDLLVRPLPKIGKAVAHFKFVHSVDTNSSLGENGLHFDTFPKHIRQLMQKYQVNSFDLVFTNGVWRHKSWGEAFDNGPFGAYLEANVKTQASFQGLAQTLAGIFSASLNKMDASTIKTLLTYQANLPREEFCTENLSPWLKLLPCRTHAGLGAFIHPLNILDSDFISMTVHVSLSNSKLTLVQKLTVVKRLDNNWSLESLLGDSVSSVCPIATKSTITTDLASESNILSIPAASVDRRGKSYLHSLPLSDLTMDALKSPWLSSVAHSHAKSFWDTVSVHRYLTGYGQVRGGIAARISNHDKANPITVSYQEFIPWYLRVYFSSLRITLNGIDLAINEYSLDIIPAKRNGTPAQLRLTLQVPPNSKLDVSYYFEKSFLPLEAHPPDANRGFDIPAAHLSLSKGKSKNTIMYTEPLLIPLPTPDFSMPYNVICLTSTVISMAMGSLVNTLLRHKRKKSNIGNLLDAVKRLFKRKKLTK</sequence>
<keyword evidence="1" id="KW-0472">Membrane</keyword>
<evidence type="ECO:0000256" key="1">
    <source>
        <dbReference type="SAM" id="Phobius"/>
    </source>
</evidence>
<feature type="transmembrane region" description="Helical" evidence="1">
    <location>
        <begin position="449"/>
        <end position="471"/>
    </location>
</feature>
<dbReference type="AlphaFoldDB" id="A0A1V9ZV92"/>
<dbReference type="Proteomes" id="UP000243217">
    <property type="component" value="Unassembled WGS sequence"/>
</dbReference>
<keyword evidence="2" id="KW-0732">Signal</keyword>
<protein>
    <submittedName>
        <fullName evidence="3">GPI transamidase component</fullName>
    </submittedName>
</protein>
<feature type="signal peptide" evidence="2">
    <location>
        <begin position="1"/>
        <end position="17"/>
    </location>
</feature>
<dbReference type="GO" id="GO:0042765">
    <property type="term" value="C:GPI-anchor transamidase complex"/>
    <property type="evidence" value="ECO:0007669"/>
    <property type="project" value="InterPro"/>
</dbReference>
<dbReference type="EMBL" id="JNBS01001325">
    <property type="protein sequence ID" value="OQS01943.1"/>
    <property type="molecule type" value="Genomic_DNA"/>
</dbReference>